<dbReference type="SUPFAM" id="SSF46689">
    <property type="entry name" value="Homeodomain-like"/>
    <property type="match status" value="2"/>
</dbReference>
<keyword evidence="6" id="KW-1185">Reference proteome</keyword>
<dbReference type="Pfam" id="PF12833">
    <property type="entry name" value="HTH_18"/>
    <property type="match status" value="1"/>
</dbReference>
<keyword evidence="2" id="KW-0238">DNA-binding</keyword>
<reference evidence="5 6" key="1">
    <citation type="submission" date="2023-05" db="EMBL/GenBank/DDBJ databases">
        <title>Draft genome of Paenibacillus sp. CCS26.</title>
        <authorList>
            <person name="Akita H."/>
            <person name="Shinto Y."/>
            <person name="Kimura Z."/>
        </authorList>
    </citation>
    <scope>NUCLEOTIDE SEQUENCE [LARGE SCALE GENOMIC DNA]</scope>
    <source>
        <strain evidence="5 6">CCS26</strain>
    </source>
</reference>
<evidence type="ECO:0000259" key="4">
    <source>
        <dbReference type="PROSITE" id="PS01124"/>
    </source>
</evidence>
<dbReference type="SMART" id="SM00342">
    <property type="entry name" value="HTH_ARAC"/>
    <property type="match status" value="1"/>
</dbReference>
<feature type="domain" description="HTH araC/xylS-type" evidence="4">
    <location>
        <begin position="187"/>
        <end position="285"/>
    </location>
</feature>
<dbReference type="Proteomes" id="UP001285921">
    <property type="component" value="Unassembled WGS sequence"/>
</dbReference>
<organism evidence="5 6">
    <name type="scientific">Paenibacillus glycanilyticus</name>
    <dbReference type="NCBI Taxonomy" id="126569"/>
    <lineage>
        <taxon>Bacteria</taxon>
        <taxon>Bacillati</taxon>
        <taxon>Bacillota</taxon>
        <taxon>Bacilli</taxon>
        <taxon>Bacillales</taxon>
        <taxon>Paenibacillaceae</taxon>
        <taxon>Paenibacillus</taxon>
    </lineage>
</organism>
<sequence length="291" mass="33960">MPTNVQPMDLGANAFSFTHRYETRNENWLMLHAHQGIELLYIHEGSGTVTLESQQYKLEDNMLFCFQPYQLHKVDVPLKDGATYIRTNLTFDARILDPYLQPYPKMQAFLRRLMYGLLRRQVFTFCDDKTLANLLSDYDKMRTLTGGEPSVEDRVLFLLALFKHLQLHVFELEDTHASMDKNSGHVEKILDWIETHYRQTISLESLSRELHLSSYHISHLFKQQTGMTISDYVAGRRIREACALLENTDYSINEIGRMIGGFSAPYFSQLFKKHKGVTPHLYRSAIKHTYQ</sequence>
<dbReference type="EMBL" id="BTCL01000010">
    <property type="protein sequence ID" value="GMK46088.1"/>
    <property type="molecule type" value="Genomic_DNA"/>
</dbReference>
<keyword evidence="1" id="KW-0805">Transcription regulation</keyword>
<dbReference type="PROSITE" id="PS01124">
    <property type="entry name" value="HTH_ARAC_FAMILY_2"/>
    <property type="match status" value="1"/>
</dbReference>
<evidence type="ECO:0000313" key="6">
    <source>
        <dbReference type="Proteomes" id="UP001285921"/>
    </source>
</evidence>
<dbReference type="SUPFAM" id="SSF51215">
    <property type="entry name" value="Regulatory protein AraC"/>
    <property type="match status" value="1"/>
</dbReference>
<keyword evidence="3" id="KW-0804">Transcription</keyword>
<dbReference type="Gene3D" id="1.10.10.60">
    <property type="entry name" value="Homeodomain-like"/>
    <property type="match status" value="2"/>
</dbReference>
<proteinExistence type="predicted"/>
<gene>
    <name evidence="5" type="ORF">PghCCS26_32160</name>
</gene>
<comment type="caution">
    <text evidence="5">The sequence shown here is derived from an EMBL/GenBank/DDBJ whole genome shotgun (WGS) entry which is preliminary data.</text>
</comment>
<dbReference type="InterPro" id="IPR014710">
    <property type="entry name" value="RmlC-like_jellyroll"/>
</dbReference>
<evidence type="ECO:0000256" key="2">
    <source>
        <dbReference type="ARBA" id="ARBA00023125"/>
    </source>
</evidence>
<dbReference type="PANTHER" id="PTHR43280">
    <property type="entry name" value="ARAC-FAMILY TRANSCRIPTIONAL REGULATOR"/>
    <property type="match status" value="1"/>
</dbReference>
<dbReference type="Gene3D" id="2.60.120.10">
    <property type="entry name" value="Jelly Rolls"/>
    <property type="match status" value="1"/>
</dbReference>
<dbReference type="InterPro" id="IPR009057">
    <property type="entry name" value="Homeodomain-like_sf"/>
</dbReference>
<dbReference type="RefSeq" id="WP_201003387.1">
    <property type="nucleotide sequence ID" value="NZ_BTCL01000010.1"/>
</dbReference>
<evidence type="ECO:0000256" key="3">
    <source>
        <dbReference type="ARBA" id="ARBA00023163"/>
    </source>
</evidence>
<accession>A0ABQ6NNF1</accession>
<evidence type="ECO:0000313" key="5">
    <source>
        <dbReference type="EMBL" id="GMK46088.1"/>
    </source>
</evidence>
<dbReference type="InterPro" id="IPR003313">
    <property type="entry name" value="AraC-bd"/>
</dbReference>
<protein>
    <recommendedName>
        <fullName evidence="4">HTH araC/xylS-type domain-containing protein</fullName>
    </recommendedName>
</protein>
<dbReference type="Pfam" id="PF02311">
    <property type="entry name" value="AraC_binding"/>
    <property type="match status" value="1"/>
</dbReference>
<dbReference type="PANTHER" id="PTHR43280:SF28">
    <property type="entry name" value="HTH-TYPE TRANSCRIPTIONAL ACTIVATOR RHAS"/>
    <property type="match status" value="1"/>
</dbReference>
<dbReference type="InterPro" id="IPR037923">
    <property type="entry name" value="HTH-like"/>
</dbReference>
<evidence type="ECO:0000256" key="1">
    <source>
        <dbReference type="ARBA" id="ARBA00023015"/>
    </source>
</evidence>
<name>A0ABQ6NNF1_9BACL</name>
<dbReference type="InterPro" id="IPR018060">
    <property type="entry name" value="HTH_AraC"/>
</dbReference>